<dbReference type="Proteomes" id="UP001628156">
    <property type="component" value="Unassembled WGS sequence"/>
</dbReference>
<sequence length="229" mass="26430">MYSRFFQQLDSLVQHELEIDYRSMVFVFTFDPITHQAQFLSSSKFTILLNRELLNNLVIMATAQTDEPSNHTDAIACYKKGTFSLETYNNTFTERKMEMEQPHYAQVHYQPPTQRPLPPTPTPQQLHQRIQEQMEEKMQMSTYSSENTSPRVAVCHEVSPTLGNVEELSKERIQSLPTPIKANQRLGESKRKRSSTPIRVCSYQSVKSTIDDSTKLKIISAISPETMHK</sequence>
<organism evidence="1 2">
    <name type="scientific">Entamoeba nuttalli</name>
    <dbReference type="NCBI Taxonomy" id="412467"/>
    <lineage>
        <taxon>Eukaryota</taxon>
        <taxon>Amoebozoa</taxon>
        <taxon>Evosea</taxon>
        <taxon>Archamoebae</taxon>
        <taxon>Mastigamoebida</taxon>
        <taxon>Entamoebidae</taxon>
        <taxon>Entamoeba</taxon>
    </lineage>
</organism>
<accession>A0ABQ0DNZ4</accession>
<keyword evidence="2" id="KW-1185">Reference proteome</keyword>
<comment type="caution">
    <text evidence="1">The sequence shown here is derived from an EMBL/GenBank/DDBJ whole genome shotgun (WGS) entry which is preliminary data.</text>
</comment>
<reference evidence="1 2" key="1">
    <citation type="journal article" date="2019" name="PLoS Negl. Trop. Dis.">
        <title>Whole genome sequencing of Entamoeba nuttalli reveals mammalian host-related molecular signatures and a novel octapeptide-repeat surface protein.</title>
        <authorList>
            <person name="Tanaka M."/>
            <person name="Makiuchi T."/>
            <person name="Komiyama T."/>
            <person name="Shiina T."/>
            <person name="Osaki K."/>
            <person name="Tachibana H."/>
        </authorList>
    </citation>
    <scope>NUCLEOTIDE SEQUENCE [LARGE SCALE GENOMIC DNA]</scope>
    <source>
        <strain evidence="1 2">P19-061405</strain>
    </source>
</reference>
<protein>
    <submittedName>
        <fullName evidence="1">Uncharacterized protein</fullName>
    </submittedName>
</protein>
<proteinExistence type="predicted"/>
<gene>
    <name evidence="1" type="ORF">ENUP19_0206G0022</name>
</gene>
<evidence type="ECO:0000313" key="2">
    <source>
        <dbReference type="Proteomes" id="UP001628156"/>
    </source>
</evidence>
<name>A0ABQ0DNZ4_9EUKA</name>
<evidence type="ECO:0000313" key="1">
    <source>
        <dbReference type="EMBL" id="GAB1224554.1"/>
    </source>
</evidence>
<dbReference type="EMBL" id="BAAFRS010000206">
    <property type="protein sequence ID" value="GAB1224554.1"/>
    <property type="molecule type" value="Genomic_DNA"/>
</dbReference>